<name>A0A511HJW8_9BACT</name>
<evidence type="ECO:0000256" key="2">
    <source>
        <dbReference type="ARBA" id="ARBA00004370"/>
    </source>
</evidence>
<dbReference type="GO" id="GO:0044205">
    <property type="term" value="P:'de novo' UMP biosynthetic process"/>
    <property type="evidence" value="ECO:0007669"/>
    <property type="project" value="UniProtKB-UniRule"/>
</dbReference>
<dbReference type="EMBL" id="FNAJ01000012">
    <property type="protein sequence ID" value="SDE81842.1"/>
    <property type="molecule type" value="Genomic_DNA"/>
</dbReference>
<feature type="binding site" evidence="11">
    <location>
        <begin position="116"/>
        <end position="120"/>
    </location>
    <ligand>
        <name>substrate</name>
    </ligand>
</feature>
<comment type="similarity">
    <text evidence="4 11">Belongs to the dihydroorotate dehydrogenase family. Type 2 subfamily.</text>
</comment>
<feature type="binding site" evidence="11">
    <location>
        <position position="145"/>
    </location>
    <ligand>
        <name>FMN</name>
        <dbReference type="ChEBI" id="CHEBI:58210"/>
    </ligand>
</feature>
<feature type="binding site" evidence="11">
    <location>
        <position position="183"/>
    </location>
    <ligand>
        <name>substrate</name>
    </ligand>
</feature>
<keyword evidence="7 11" id="KW-0665">Pyrimidine biosynthesis</keyword>
<dbReference type="RefSeq" id="WP_090492932.1">
    <property type="nucleotide sequence ID" value="NZ_BJVY01000039.1"/>
</dbReference>
<evidence type="ECO:0000256" key="5">
    <source>
        <dbReference type="ARBA" id="ARBA00022630"/>
    </source>
</evidence>
<feature type="binding site" evidence="11">
    <location>
        <begin position="318"/>
        <end position="319"/>
    </location>
    <ligand>
        <name>FMN</name>
        <dbReference type="ChEBI" id="CHEBI:58210"/>
    </ligand>
</feature>
<evidence type="ECO:0000256" key="1">
    <source>
        <dbReference type="ARBA" id="ARBA00003125"/>
    </source>
</evidence>
<dbReference type="Gene3D" id="3.20.20.70">
    <property type="entry name" value="Aldolase class I"/>
    <property type="match status" value="1"/>
</dbReference>
<accession>A0A511HJW8</accession>
<evidence type="ECO:0000259" key="12">
    <source>
        <dbReference type="Pfam" id="PF01180"/>
    </source>
</evidence>
<feature type="binding site" evidence="11">
    <location>
        <position position="297"/>
    </location>
    <ligand>
        <name>FMN</name>
        <dbReference type="ChEBI" id="CHEBI:58210"/>
    </ligand>
</feature>
<feature type="binding site" evidence="11">
    <location>
        <position position="268"/>
    </location>
    <ligand>
        <name>FMN</name>
        <dbReference type="ChEBI" id="CHEBI:58210"/>
    </ligand>
</feature>
<feature type="active site" description="Nucleophile" evidence="11">
    <location>
        <position position="181"/>
    </location>
</feature>
<dbReference type="GO" id="GO:0106430">
    <property type="term" value="F:dihydroorotate dehydrogenase (quinone) activity"/>
    <property type="evidence" value="ECO:0007669"/>
    <property type="project" value="UniProtKB-EC"/>
</dbReference>
<comment type="function">
    <text evidence="1 11">Catalyzes the conversion of dihydroorotate to orotate with quinone as electron acceptor.</text>
</comment>
<dbReference type="PANTHER" id="PTHR48109">
    <property type="entry name" value="DIHYDROOROTATE DEHYDROGENASE (QUINONE), MITOCHONDRIAL-RELATED"/>
    <property type="match status" value="1"/>
</dbReference>
<dbReference type="EMBL" id="BJVY01000039">
    <property type="protein sequence ID" value="GEL73867.1"/>
    <property type="molecule type" value="Genomic_DNA"/>
</dbReference>
<dbReference type="EC" id="1.3.5.2" evidence="11"/>
<dbReference type="GO" id="GO:0005737">
    <property type="term" value="C:cytoplasm"/>
    <property type="evidence" value="ECO:0007669"/>
    <property type="project" value="InterPro"/>
</dbReference>
<keyword evidence="11" id="KW-1003">Cell membrane</keyword>
<dbReference type="HAMAP" id="MF_00225">
    <property type="entry name" value="DHO_dh_type2"/>
    <property type="match status" value="1"/>
</dbReference>
<dbReference type="CDD" id="cd04738">
    <property type="entry name" value="DHOD_2_like"/>
    <property type="match status" value="1"/>
</dbReference>
<evidence type="ECO:0000256" key="9">
    <source>
        <dbReference type="ARBA" id="ARBA00023136"/>
    </source>
</evidence>
<dbReference type="Proteomes" id="UP000321224">
    <property type="component" value="Unassembled WGS sequence"/>
</dbReference>
<evidence type="ECO:0000313" key="14">
    <source>
        <dbReference type="EMBL" id="SDE81842.1"/>
    </source>
</evidence>
<dbReference type="PROSITE" id="PS00911">
    <property type="entry name" value="DHODEHASE_1"/>
    <property type="match status" value="1"/>
</dbReference>
<reference evidence="13 16" key="2">
    <citation type="submission" date="2019-07" db="EMBL/GenBank/DDBJ databases">
        <title>Whole genome shotgun sequence of Myxococcus virescens NBRC 100334.</title>
        <authorList>
            <person name="Hosoyama A."/>
            <person name="Uohara A."/>
            <person name="Ohji S."/>
            <person name="Ichikawa N."/>
        </authorList>
    </citation>
    <scope>NUCLEOTIDE SEQUENCE [LARGE SCALE GENOMIC DNA]</scope>
    <source>
        <strain evidence="13 16">NBRC 100334</strain>
    </source>
</reference>
<dbReference type="Proteomes" id="UP000198717">
    <property type="component" value="Unassembled WGS sequence"/>
</dbReference>
<evidence type="ECO:0000313" key="16">
    <source>
        <dbReference type="Proteomes" id="UP000321224"/>
    </source>
</evidence>
<organism evidence="13 16">
    <name type="scientific">Myxococcus virescens</name>
    <dbReference type="NCBI Taxonomy" id="83456"/>
    <lineage>
        <taxon>Bacteria</taxon>
        <taxon>Pseudomonadati</taxon>
        <taxon>Myxococcota</taxon>
        <taxon>Myxococcia</taxon>
        <taxon>Myxococcales</taxon>
        <taxon>Cystobacterineae</taxon>
        <taxon>Myxococcaceae</taxon>
        <taxon>Myxococcus</taxon>
    </lineage>
</organism>
<dbReference type="InterPro" id="IPR013785">
    <property type="entry name" value="Aldolase_TIM"/>
</dbReference>
<proteinExistence type="inferred from homology"/>
<feature type="binding site" evidence="11">
    <location>
        <position position="178"/>
    </location>
    <ligand>
        <name>substrate</name>
    </ligand>
</feature>
<feature type="binding site" evidence="11">
    <location>
        <position position="247"/>
    </location>
    <ligand>
        <name>FMN</name>
        <dbReference type="ChEBI" id="CHEBI:58210"/>
    </ligand>
</feature>
<keyword evidence="15" id="KW-1185">Reference proteome</keyword>
<keyword evidence="5 11" id="KW-0285">Flavoprotein</keyword>
<feature type="binding site" evidence="11">
    <location>
        <begin position="67"/>
        <end position="71"/>
    </location>
    <ligand>
        <name>FMN</name>
        <dbReference type="ChEBI" id="CHEBI:58210"/>
    </ligand>
</feature>
<evidence type="ECO:0000256" key="11">
    <source>
        <dbReference type="HAMAP-Rule" id="MF_00225"/>
    </source>
</evidence>
<dbReference type="GO" id="GO:0006207">
    <property type="term" value="P:'de novo' pyrimidine nucleobase biosynthetic process"/>
    <property type="evidence" value="ECO:0007669"/>
    <property type="project" value="UniProtKB-UniRule"/>
</dbReference>
<evidence type="ECO:0000256" key="10">
    <source>
        <dbReference type="ARBA" id="ARBA00048639"/>
    </source>
</evidence>
<feature type="domain" description="Dihydroorotate dehydrogenase catalytic" evidence="12">
    <location>
        <begin position="50"/>
        <end position="339"/>
    </location>
</feature>
<dbReference type="InterPro" id="IPR050074">
    <property type="entry name" value="DHO_dehydrogenase"/>
</dbReference>
<keyword evidence="8 11" id="KW-0560">Oxidoreductase</keyword>
<dbReference type="Pfam" id="PF01180">
    <property type="entry name" value="DHO_dh"/>
    <property type="match status" value="1"/>
</dbReference>
<evidence type="ECO:0000256" key="7">
    <source>
        <dbReference type="ARBA" id="ARBA00022975"/>
    </source>
</evidence>
<evidence type="ECO:0000256" key="6">
    <source>
        <dbReference type="ARBA" id="ARBA00022643"/>
    </source>
</evidence>
<keyword evidence="6 11" id="KW-0288">FMN</keyword>
<feature type="binding site" evidence="11">
    <location>
        <position position="91"/>
    </location>
    <ligand>
        <name>FMN</name>
        <dbReference type="ChEBI" id="CHEBI:58210"/>
    </ligand>
</feature>
<dbReference type="UniPathway" id="UPA00070">
    <property type="reaction ID" value="UER00946"/>
</dbReference>
<dbReference type="NCBIfam" id="TIGR01036">
    <property type="entry name" value="pyrD_sub2"/>
    <property type="match status" value="1"/>
</dbReference>
<keyword evidence="9 11" id="KW-0472">Membrane</keyword>
<comment type="subcellular location">
    <subcellularLocation>
        <location evidence="11">Cell membrane</location>
        <topology evidence="11">Peripheral membrane protein</topology>
    </subcellularLocation>
    <subcellularLocation>
        <location evidence="2">Membrane</location>
    </subcellularLocation>
</comment>
<evidence type="ECO:0000256" key="4">
    <source>
        <dbReference type="ARBA" id="ARBA00005359"/>
    </source>
</evidence>
<feature type="binding site" evidence="11">
    <location>
        <position position="219"/>
    </location>
    <ligand>
        <name>FMN</name>
        <dbReference type="ChEBI" id="CHEBI:58210"/>
    </ligand>
</feature>
<dbReference type="PROSITE" id="PS00912">
    <property type="entry name" value="DHODEHASE_2"/>
    <property type="match status" value="1"/>
</dbReference>
<dbReference type="AlphaFoldDB" id="A0A511HJW8"/>
<dbReference type="GO" id="GO:0005886">
    <property type="term" value="C:plasma membrane"/>
    <property type="evidence" value="ECO:0007669"/>
    <property type="project" value="UniProtKB-SubCell"/>
</dbReference>
<dbReference type="InterPro" id="IPR005719">
    <property type="entry name" value="Dihydroorotate_DH_2"/>
</dbReference>
<sequence>MYGLTRSLLFQLSAERAHRLGMAGLHYLGRSRDLCESLREKALEGAPPSLAIEVAGLRFAHPVALAAGLDKDAEAVDGLFACGFSGVEIGTLTPRPQPGNPSPRLFRLPEHRAIINRMGFNNHGATQAAARLRMQTWRPGPLGVNIGKNKDTPLEQAVDDYVACVDALAPLGDYVVVNASSPNTPGLRKLQEPEQLGQLLGAVQERLATVAPGKPLFLKIAPDLSPEAVDEVVDVARAQKLAGLIATNTTVARPFEHPLAKEAGGLSGAPVREPANAVIRRAWLRSGGALPIIGVGGVFTAQDVYEKLRAGASVVQVYTGFIYEGPGMVGNILPTLATLLARDGYKQVRDVIGAEHRKPGAPN</sequence>
<comment type="cofactor">
    <cofactor evidence="11">
        <name>FMN</name>
        <dbReference type="ChEBI" id="CHEBI:58210"/>
    </cofactor>
    <text evidence="11">Binds 1 FMN per subunit.</text>
</comment>
<evidence type="ECO:0000256" key="8">
    <source>
        <dbReference type="ARBA" id="ARBA00023002"/>
    </source>
</evidence>
<reference evidence="14 15" key="1">
    <citation type="submission" date="2016-10" db="EMBL/GenBank/DDBJ databases">
        <authorList>
            <person name="Varghese N."/>
            <person name="Submissions S."/>
        </authorList>
    </citation>
    <scope>NUCLEOTIDE SEQUENCE [LARGE SCALE GENOMIC DNA]</scope>
    <source>
        <strain evidence="14 15">DSM 2260</strain>
    </source>
</reference>
<comment type="subunit">
    <text evidence="11">Monomer.</text>
</comment>
<evidence type="ECO:0000256" key="3">
    <source>
        <dbReference type="ARBA" id="ARBA00005161"/>
    </source>
</evidence>
<dbReference type="NCBIfam" id="NF003645">
    <property type="entry name" value="PRK05286.1-2"/>
    <property type="match status" value="1"/>
</dbReference>
<comment type="pathway">
    <text evidence="3 11">Pyrimidine metabolism; UMP biosynthesis via de novo pathway; orotate from (S)-dihydroorotate (quinone route): step 1/1.</text>
</comment>
<evidence type="ECO:0000313" key="15">
    <source>
        <dbReference type="Proteomes" id="UP000198717"/>
    </source>
</evidence>
<feature type="binding site" evidence="11">
    <location>
        <begin position="248"/>
        <end position="249"/>
    </location>
    <ligand>
        <name>substrate</name>
    </ligand>
</feature>
<evidence type="ECO:0000313" key="13">
    <source>
        <dbReference type="EMBL" id="GEL73867.1"/>
    </source>
</evidence>
<dbReference type="NCBIfam" id="NF003652">
    <property type="entry name" value="PRK05286.2-5"/>
    <property type="match status" value="1"/>
</dbReference>
<comment type="catalytic activity">
    <reaction evidence="10 11">
        <text>(S)-dihydroorotate + a quinone = orotate + a quinol</text>
        <dbReference type="Rhea" id="RHEA:30187"/>
        <dbReference type="ChEBI" id="CHEBI:24646"/>
        <dbReference type="ChEBI" id="CHEBI:30839"/>
        <dbReference type="ChEBI" id="CHEBI:30864"/>
        <dbReference type="ChEBI" id="CHEBI:132124"/>
        <dbReference type="EC" id="1.3.5.2"/>
    </reaction>
</comment>
<dbReference type="SUPFAM" id="SSF51395">
    <property type="entry name" value="FMN-linked oxidoreductases"/>
    <property type="match status" value="1"/>
</dbReference>
<dbReference type="InterPro" id="IPR005720">
    <property type="entry name" value="Dihydroorotate_DH_cat"/>
</dbReference>
<feature type="binding site" evidence="11">
    <location>
        <position position="71"/>
    </location>
    <ligand>
        <name>substrate</name>
    </ligand>
</feature>
<gene>
    <name evidence="11 13" type="primary">pyrD</name>
    <name evidence="13" type="ORF">MVI01_56510</name>
    <name evidence="14" type="ORF">SAMN04488504_112155</name>
</gene>
<protein>
    <recommendedName>
        <fullName evidence="11">Dihydroorotate dehydrogenase (quinone)</fullName>
        <ecNumber evidence="11">1.3.5.2</ecNumber>
    </recommendedName>
    <alternativeName>
        <fullName evidence="11">DHOdehase</fullName>
        <shortName evidence="11">DHOD</shortName>
        <shortName evidence="11">DHODase</shortName>
    </alternativeName>
    <alternativeName>
        <fullName evidence="11">Dihydroorotate oxidase</fullName>
    </alternativeName>
</protein>
<dbReference type="PANTHER" id="PTHR48109:SF4">
    <property type="entry name" value="DIHYDROOROTATE DEHYDROGENASE (QUINONE), MITOCHONDRIAL"/>
    <property type="match status" value="1"/>
</dbReference>
<comment type="caution">
    <text evidence="13">The sequence shown here is derived from an EMBL/GenBank/DDBJ whole genome shotgun (WGS) entry which is preliminary data.</text>
</comment>
<dbReference type="InterPro" id="IPR001295">
    <property type="entry name" value="Dihydroorotate_DH_CS"/>
</dbReference>
<feature type="binding site" evidence="11">
    <location>
        <position position="178"/>
    </location>
    <ligand>
        <name>FMN</name>
        <dbReference type="ChEBI" id="CHEBI:58210"/>
    </ligand>
</feature>